<feature type="region of interest" description="Disordered" evidence="6">
    <location>
        <begin position="356"/>
        <end position="455"/>
    </location>
</feature>
<dbReference type="InterPro" id="IPR042121">
    <property type="entry name" value="MutL_C_regsub"/>
</dbReference>
<dbReference type="GO" id="GO:0004519">
    <property type="term" value="F:endonuclease activity"/>
    <property type="evidence" value="ECO:0007669"/>
    <property type="project" value="UniProtKB-KW"/>
</dbReference>
<evidence type="ECO:0000256" key="2">
    <source>
        <dbReference type="ARBA" id="ARBA00021975"/>
    </source>
</evidence>
<dbReference type="Gene3D" id="3.30.565.10">
    <property type="entry name" value="Histidine kinase-like ATPase, C-terminal domain"/>
    <property type="match status" value="1"/>
</dbReference>
<dbReference type="Proteomes" id="UP000766595">
    <property type="component" value="Unassembled WGS sequence"/>
</dbReference>
<dbReference type="GO" id="GO:0030983">
    <property type="term" value="F:mismatched DNA binding"/>
    <property type="evidence" value="ECO:0007669"/>
    <property type="project" value="InterPro"/>
</dbReference>
<keyword evidence="9" id="KW-0540">Nuclease</keyword>
<dbReference type="PANTHER" id="PTHR10073:SF12">
    <property type="entry name" value="DNA MISMATCH REPAIR PROTEIN MLH1"/>
    <property type="match status" value="1"/>
</dbReference>
<dbReference type="InterPro" id="IPR042120">
    <property type="entry name" value="MutL_C_dimsub"/>
</dbReference>
<evidence type="ECO:0000313" key="9">
    <source>
        <dbReference type="EMBL" id="MBT9289333.1"/>
    </source>
</evidence>
<evidence type="ECO:0000256" key="4">
    <source>
        <dbReference type="ARBA" id="ARBA00023204"/>
    </source>
</evidence>
<dbReference type="PANTHER" id="PTHR10073">
    <property type="entry name" value="DNA MISMATCH REPAIR PROTEIN MLH, PMS, MUTL"/>
    <property type="match status" value="1"/>
</dbReference>
<comment type="caution">
    <text evidence="9">The sequence shown here is derived from an EMBL/GenBank/DDBJ whole genome shotgun (WGS) entry which is preliminary data.</text>
</comment>
<dbReference type="InterPro" id="IPR014790">
    <property type="entry name" value="MutL_C"/>
</dbReference>
<dbReference type="GO" id="GO:0032300">
    <property type="term" value="C:mismatch repair complex"/>
    <property type="evidence" value="ECO:0007669"/>
    <property type="project" value="InterPro"/>
</dbReference>
<dbReference type="GO" id="GO:0005524">
    <property type="term" value="F:ATP binding"/>
    <property type="evidence" value="ECO:0007669"/>
    <property type="project" value="InterPro"/>
</dbReference>
<evidence type="ECO:0000259" key="8">
    <source>
        <dbReference type="SMART" id="SM01340"/>
    </source>
</evidence>
<dbReference type="RefSeq" id="WP_261967965.1">
    <property type="nucleotide sequence ID" value="NZ_JAHHZF010000003.1"/>
</dbReference>
<proteinExistence type="inferred from homology"/>
<dbReference type="Pfam" id="PF01119">
    <property type="entry name" value="DNA_mis_repair"/>
    <property type="match status" value="1"/>
</dbReference>
<dbReference type="InterPro" id="IPR014762">
    <property type="entry name" value="DNA_mismatch_repair_CS"/>
</dbReference>
<dbReference type="SMART" id="SM00853">
    <property type="entry name" value="MutL_C"/>
    <property type="match status" value="1"/>
</dbReference>
<dbReference type="GO" id="GO:0006298">
    <property type="term" value="P:mismatch repair"/>
    <property type="evidence" value="ECO:0007669"/>
    <property type="project" value="UniProtKB-UniRule"/>
</dbReference>
<keyword evidence="3 5" id="KW-0227">DNA damage</keyword>
<dbReference type="AlphaFoldDB" id="A0A947D1P5"/>
<comment type="similarity">
    <text evidence="1 5">Belongs to the DNA mismatch repair MutL/HexB family.</text>
</comment>
<evidence type="ECO:0000256" key="5">
    <source>
        <dbReference type="HAMAP-Rule" id="MF_00149"/>
    </source>
</evidence>
<dbReference type="InterPro" id="IPR036890">
    <property type="entry name" value="HATPase_C_sf"/>
</dbReference>
<gene>
    <name evidence="5 9" type="primary">mutL</name>
    <name evidence="9" type="ORF">KL771_07715</name>
</gene>
<keyword evidence="9" id="KW-0255">Endonuclease</keyword>
<accession>A0A947D1P5</accession>
<dbReference type="CDD" id="cd16926">
    <property type="entry name" value="HATPase_MutL-MLH-PMS-like"/>
    <property type="match status" value="1"/>
</dbReference>
<dbReference type="SUPFAM" id="SSF55874">
    <property type="entry name" value="ATPase domain of HSP90 chaperone/DNA topoisomerase II/histidine kinase"/>
    <property type="match status" value="1"/>
</dbReference>
<name>A0A947D1P5_9HYPH</name>
<keyword evidence="9" id="KW-0378">Hydrolase</keyword>
<evidence type="ECO:0000256" key="3">
    <source>
        <dbReference type="ARBA" id="ARBA00022763"/>
    </source>
</evidence>
<dbReference type="SUPFAM" id="SSF118116">
    <property type="entry name" value="DNA mismatch repair protein MutL"/>
    <property type="match status" value="1"/>
</dbReference>
<dbReference type="InterPro" id="IPR020667">
    <property type="entry name" value="DNA_mismatch_repair_MutL"/>
</dbReference>
<feature type="domain" description="MutL C-terminal dimerisation" evidence="7">
    <location>
        <begin position="488"/>
        <end position="631"/>
    </location>
</feature>
<dbReference type="GO" id="GO:0016887">
    <property type="term" value="F:ATP hydrolysis activity"/>
    <property type="evidence" value="ECO:0007669"/>
    <property type="project" value="InterPro"/>
</dbReference>
<dbReference type="EMBL" id="JAHHZF010000003">
    <property type="protein sequence ID" value="MBT9289333.1"/>
    <property type="molecule type" value="Genomic_DNA"/>
</dbReference>
<dbReference type="NCBIfam" id="NF000953">
    <property type="entry name" value="PRK00095.2-4"/>
    <property type="match status" value="1"/>
</dbReference>
<dbReference type="GO" id="GO:0140664">
    <property type="term" value="F:ATP-dependent DNA damage sensor activity"/>
    <property type="evidence" value="ECO:0007669"/>
    <property type="project" value="InterPro"/>
</dbReference>
<keyword evidence="10" id="KW-1185">Reference proteome</keyword>
<dbReference type="SUPFAM" id="SSF54211">
    <property type="entry name" value="Ribosomal protein S5 domain 2-like"/>
    <property type="match status" value="1"/>
</dbReference>
<dbReference type="Gene3D" id="3.30.230.10">
    <property type="match status" value="1"/>
</dbReference>
<sequence length="674" mass="72421">MSSAPSVVRQLSDDTINRIAAGEVIERPASVVKELVENAVDAGAGRVEIVTAGGGKTLIRVTDDGSGMSRDDLALAVERHCTSKLRADDLLDIHTLGFRGEALPSIGAVSRLAIATRHAGEPHGWEITLEGGLKGEPRPAGLARGTRVEVRDLFFSTPARLKFLKTERAEAAAITEVVKRLALARPDVRFSLSGADRTALDLPVARGTDARLVRIAQVVGADFPDNAVPIDAEREGVELIGYAGLPTYHRAASTWQYLMVNGRPVRDRQLFGALRGAYQDLMRSDRHPVVVLDIRLDPHEVDVNVHPTKADVRFREQGLVRGLVVGAIREAMARAGHRASTTVGAATLAAFRTGLGPDAAPPAGHHQAATAPRGFGRPESPGAAAGRPSSYGRDPLRPSGGVSREAWDWRVSPFRPDPMDRAQDPADGDPGLPERDPALHEPQGGAPLPGFGEAAQAGFAPGFGVSADIRSADPAIDAERAARPLGAARAQLHENYIVAQTRDGFILVDAHAAHERLTYERLKRQRAETGIARQMLLVPEIVELPEEDAGRLADHAAALAEAGLVIEPFGPVAIAVRETPALFKRLDIAGLVRDIADDLADRDASSRLDERINHILSTMACHGSVRTGRRLRPEEMDALLREMEATPNSGQCNHGRPTWVELKLTDIERLFGRS</sequence>
<dbReference type="InterPro" id="IPR037198">
    <property type="entry name" value="MutL_C_sf"/>
</dbReference>
<dbReference type="Pfam" id="PF13589">
    <property type="entry name" value="HATPase_c_3"/>
    <property type="match status" value="1"/>
</dbReference>
<dbReference type="HAMAP" id="MF_00149">
    <property type="entry name" value="DNA_mis_repair"/>
    <property type="match status" value="1"/>
</dbReference>
<dbReference type="NCBIfam" id="TIGR00585">
    <property type="entry name" value="mutl"/>
    <property type="match status" value="1"/>
</dbReference>
<dbReference type="SMART" id="SM01340">
    <property type="entry name" value="DNA_mis_repair"/>
    <property type="match status" value="1"/>
</dbReference>
<feature type="domain" description="DNA mismatch repair protein S5" evidence="8">
    <location>
        <begin position="215"/>
        <end position="333"/>
    </location>
</feature>
<dbReference type="PROSITE" id="PS00058">
    <property type="entry name" value="DNA_MISMATCH_REPAIR_1"/>
    <property type="match status" value="1"/>
</dbReference>
<dbReference type="InterPro" id="IPR038973">
    <property type="entry name" value="MutL/Mlh/Pms-like"/>
</dbReference>
<dbReference type="FunFam" id="3.30.565.10:FF:000003">
    <property type="entry name" value="DNA mismatch repair endonuclease MutL"/>
    <property type="match status" value="1"/>
</dbReference>
<dbReference type="Pfam" id="PF08676">
    <property type="entry name" value="MutL_C"/>
    <property type="match status" value="1"/>
</dbReference>
<dbReference type="Gene3D" id="3.30.1370.100">
    <property type="entry name" value="MutL, C-terminal domain, regulatory subdomain"/>
    <property type="match status" value="1"/>
</dbReference>
<keyword evidence="4 5" id="KW-0234">DNA repair</keyword>
<dbReference type="InterPro" id="IPR013507">
    <property type="entry name" value="DNA_mismatch_S5_2-like"/>
</dbReference>
<protein>
    <recommendedName>
        <fullName evidence="2 5">DNA mismatch repair protein MutL</fullName>
    </recommendedName>
</protein>
<dbReference type="InterPro" id="IPR002099">
    <property type="entry name" value="MutL/Mlh/PMS"/>
</dbReference>
<organism evidence="9 10">
    <name type="scientific">Prosthecodimorpha staleyi</name>
    <dbReference type="NCBI Taxonomy" id="2840188"/>
    <lineage>
        <taxon>Bacteria</taxon>
        <taxon>Pseudomonadati</taxon>
        <taxon>Pseudomonadota</taxon>
        <taxon>Alphaproteobacteria</taxon>
        <taxon>Hyphomicrobiales</taxon>
        <taxon>Ancalomicrobiaceae</taxon>
        <taxon>Prosthecodimorpha</taxon>
    </lineage>
</organism>
<reference evidence="9 10" key="1">
    <citation type="submission" date="2021-06" db="EMBL/GenBank/DDBJ databases">
        <authorList>
            <person name="Grouzdev D.S."/>
            <person name="Koziaeva V."/>
        </authorList>
    </citation>
    <scope>NUCLEOTIDE SEQUENCE [LARGE SCALE GENOMIC DNA]</scope>
    <source>
        <strain evidence="9 10">22</strain>
    </source>
</reference>
<evidence type="ECO:0000256" key="6">
    <source>
        <dbReference type="SAM" id="MobiDB-lite"/>
    </source>
</evidence>
<dbReference type="InterPro" id="IPR014721">
    <property type="entry name" value="Ribsml_uS5_D2-typ_fold_subgr"/>
</dbReference>
<dbReference type="CDD" id="cd00782">
    <property type="entry name" value="MutL_Trans"/>
    <property type="match status" value="1"/>
</dbReference>
<evidence type="ECO:0000256" key="1">
    <source>
        <dbReference type="ARBA" id="ARBA00006082"/>
    </source>
</evidence>
<dbReference type="Gene3D" id="3.30.1540.20">
    <property type="entry name" value="MutL, C-terminal domain, dimerisation subdomain"/>
    <property type="match status" value="1"/>
</dbReference>
<evidence type="ECO:0000259" key="7">
    <source>
        <dbReference type="SMART" id="SM00853"/>
    </source>
</evidence>
<comment type="function">
    <text evidence="5">This protein is involved in the repair of mismatches in DNA. It is required for dam-dependent methyl-directed DNA mismatch repair. May act as a 'molecular matchmaker', a protein that promotes the formation of a stable complex between two or more DNA-binding proteins in an ATP-dependent manner without itself being part of a final effector complex.</text>
</comment>
<evidence type="ECO:0000313" key="10">
    <source>
        <dbReference type="Proteomes" id="UP000766595"/>
    </source>
</evidence>
<dbReference type="InterPro" id="IPR020568">
    <property type="entry name" value="Ribosomal_Su5_D2-typ_SF"/>
</dbReference>